<protein>
    <submittedName>
        <fullName evidence="1">Uncharacterized protein</fullName>
    </submittedName>
</protein>
<proteinExistence type="predicted"/>
<reference evidence="1 2" key="1">
    <citation type="submission" date="2012-06" db="EMBL/GenBank/DDBJ databases">
        <title>Finished chromosome of genome of Cylindrospermum stagnale PCC 7417.</title>
        <authorList>
            <consortium name="US DOE Joint Genome Institute"/>
            <person name="Gugger M."/>
            <person name="Coursin T."/>
            <person name="Rippka R."/>
            <person name="Tandeau De Marsac N."/>
            <person name="Huntemann M."/>
            <person name="Wei C.-L."/>
            <person name="Han J."/>
            <person name="Detter J.C."/>
            <person name="Han C."/>
            <person name="Tapia R."/>
            <person name="Chen A."/>
            <person name="Kyrpides N."/>
            <person name="Mavromatis K."/>
            <person name="Markowitz V."/>
            <person name="Szeto E."/>
            <person name="Ivanova N."/>
            <person name="Pagani I."/>
            <person name="Pati A."/>
            <person name="Goodwin L."/>
            <person name="Nordberg H.P."/>
            <person name="Cantor M.N."/>
            <person name="Hua S.X."/>
            <person name="Woyke T."/>
            <person name="Kerfeld C.A."/>
        </authorList>
    </citation>
    <scope>NUCLEOTIDE SEQUENCE [LARGE SCALE GENOMIC DNA]</scope>
    <source>
        <strain evidence="1 2">PCC 7417</strain>
    </source>
</reference>
<evidence type="ECO:0000313" key="1">
    <source>
        <dbReference type="EMBL" id="AFZ25401.1"/>
    </source>
</evidence>
<evidence type="ECO:0000313" key="2">
    <source>
        <dbReference type="Proteomes" id="UP000010475"/>
    </source>
</evidence>
<name>K9X019_9NOST</name>
<dbReference type="AlphaFoldDB" id="K9X019"/>
<gene>
    <name evidence="1" type="ORF">Cylst_3238</name>
</gene>
<accession>K9X019</accession>
<dbReference type="Proteomes" id="UP000010475">
    <property type="component" value="Chromosome"/>
</dbReference>
<dbReference type="EMBL" id="CP003642">
    <property type="protein sequence ID" value="AFZ25401.1"/>
    <property type="molecule type" value="Genomic_DNA"/>
</dbReference>
<sequence>MNAPDAGGEVIKQNVEFIFNDCLATCTKASAVRDGAERPLFAMGCAPLEAIAFYKVCIRGLYFFGVPLPKNWV</sequence>
<dbReference type="KEGG" id="csg:Cylst_3238"/>
<keyword evidence="2" id="KW-1185">Reference proteome</keyword>
<dbReference type="HOGENOM" id="CLU_2698488_0_0_3"/>
<dbReference type="STRING" id="56107.Cylst_3238"/>
<organism evidence="1 2">
    <name type="scientific">Cylindrospermum stagnale PCC 7417</name>
    <dbReference type="NCBI Taxonomy" id="56107"/>
    <lineage>
        <taxon>Bacteria</taxon>
        <taxon>Bacillati</taxon>
        <taxon>Cyanobacteriota</taxon>
        <taxon>Cyanophyceae</taxon>
        <taxon>Nostocales</taxon>
        <taxon>Nostocaceae</taxon>
        <taxon>Cylindrospermum</taxon>
    </lineage>
</organism>